<keyword evidence="3" id="KW-1185">Reference proteome</keyword>
<dbReference type="Pfam" id="PF03432">
    <property type="entry name" value="Relaxase"/>
    <property type="match status" value="1"/>
</dbReference>
<dbReference type="Proteomes" id="UP000279089">
    <property type="component" value="Unassembled WGS sequence"/>
</dbReference>
<accession>A0A3N4MG00</accession>
<gene>
    <name evidence="2" type="ORF">EG028_01330</name>
</gene>
<dbReference type="InterPro" id="IPR005094">
    <property type="entry name" value="Endonuclease_MobA/VirD2"/>
</dbReference>
<dbReference type="AlphaFoldDB" id="A0A3N4MG00"/>
<comment type="caution">
    <text evidence="2">The sequence shown here is derived from an EMBL/GenBank/DDBJ whole genome shotgun (WGS) entry which is preliminary data.</text>
</comment>
<dbReference type="OrthoDB" id="915634at2"/>
<sequence length="374" mass="41756">MVARVVCGKSIRGVLNYNENKVRSVEAQLLMAAGFPRDATELSFNSKLARFDMLIRLNAGVKTNTLHITLNFSRKETLDNELLCSIAADYMERIGFGGQPYLVYRHYDAAHPHVHIATVNVDAAGNRIETHNIGRNQSEVARKAIEEDYGLIKAEDQKNETAYHLPPARLDRAAVGKRATKSELSRIILEVTGSYRFTSLPELNAVLGQFCVWANPGQEGSRLREKNGLLYQLLDSRGDPSGTPIKASAFYNTPTLKNLQKRYTQNETERKPYGQRLKHLLDRAMSKAADGPAFTAALRSQGIRILLRENIQGQVYGVTFIDNATRSVFNGSDLGKQYGAKALMERLLAKGLWPLQEEITTGKRARPPDLISRI</sequence>
<name>A0A3N4MG00_9BACT</name>
<evidence type="ECO:0000313" key="3">
    <source>
        <dbReference type="Proteomes" id="UP000279089"/>
    </source>
</evidence>
<evidence type="ECO:0000259" key="1">
    <source>
        <dbReference type="Pfam" id="PF03432"/>
    </source>
</evidence>
<proteinExistence type="predicted"/>
<evidence type="ECO:0000313" key="2">
    <source>
        <dbReference type="EMBL" id="RPD42962.1"/>
    </source>
</evidence>
<reference evidence="3" key="1">
    <citation type="submission" date="2018-11" db="EMBL/GenBank/DDBJ databases">
        <title>Chitinophaga lutea sp.nov., isolate from arsenic contaminated soil.</title>
        <authorList>
            <person name="Zong Y."/>
        </authorList>
    </citation>
    <scope>NUCLEOTIDE SEQUENCE [LARGE SCALE GENOMIC DNA]</scope>
    <source>
        <strain evidence="3">YLT18</strain>
    </source>
</reference>
<feature type="domain" description="MobA/VirD2-like nuclease" evidence="1">
    <location>
        <begin position="42"/>
        <end position="151"/>
    </location>
</feature>
<protein>
    <submittedName>
        <fullName evidence="2">Relaxase/mobilization nuclease</fullName>
    </submittedName>
</protein>
<dbReference type="EMBL" id="RMBX01000001">
    <property type="protein sequence ID" value="RPD42962.1"/>
    <property type="molecule type" value="Genomic_DNA"/>
</dbReference>
<organism evidence="2 3">
    <name type="scientific">Chitinophaga barathri</name>
    <dbReference type="NCBI Taxonomy" id="1647451"/>
    <lineage>
        <taxon>Bacteria</taxon>
        <taxon>Pseudomonadati</taxon>
        <taxon>Bacteroidota</taxon>
        <taxon>Chitinophagia</taxon>
        <taxon>Chitinophagales</taxon>
        <taxon>Chitinophagaceae</taxon>
        <taxon>Chitinophaga</taxon>
    </lineage>
</organism>
<dbReference type="RefSeq" id="WP_120514235.1">
    <property type="nucleotide sequence ID" value="NZ_QXZY01000001.1"/>
</dbReference>